<dbReference type="EMBL" id="CP001840">
    <property type="protein sequence ID" value="ADP36048.1"/>
    <property type="molecule type" value="Genomic_DNA"/>
</dbReference>
<protein>
    <recommendedName>
        <fullName evidence="1">HTH cro/C1-type domain-containing protein</fullName>
    </recommendedName>
</protein>
<evidence type="ECO:0000313" key="3">
    <source>
        <dbReference type="Proteomes" id="UP000002312"/>
    </source>
</evidence>
<feature type="domain" description="HTH cro/C1-type" evidence="1">
    <location>
        <begin position="145"/>
        <end position="200"/>
    </location>
</feature>
<dbReference type="OrthoDB" id="3235090at2"/>
<dbReference type="RefSeq" id="WP_013389919.1">
    <property type="nucleotide sequence ID" value="NC_014638.1"/>
</dbReference>
<evidence type="ECO:0000259" key="1">
    <source>
        <dbReference type="PROSITE" id="PS50943"/>
    </source>
</evidence>
<reference evidence="2 3" key="1">
    <citation type="journal article" date="2010" name="Proc. Natl. Acad. Sci. U.S.A.">
        <title>Genome analysis of Bifidobacterium bifidum PRL2010 reveals metabolic pathways for host-derived glycan foraging.</title>
        <authorList>
            <person name="Turroni F."/>
            <person name="Bottacini F."/>
            <person name="Foroni E."/>
            <person name="Mulder I."/>
            <person name="Kim J.H."/>
            <person name="Zomer A."/>
            <person name="Sanchez B."/>
            <person name="Bidossi A."/>
            <person name="Ferrarini A."/>
            <person name="Giubellini V."/>
            <person name="Delledonne M."/>
            <person name="Henrissat B."/>
            <person name="Coutinho P."/>
            <person name="Oggioni M."/>
            <person name="Fitzgerald G.F."/>
            <person name="Mills D."/>
            <person name="Margolles A."/>
            <person name="Kelly D."/>
            <person name="van Sinderen D."/>
            <person name="Ventura M."/>
        </authorList>
    </citation>
    <scope>NUCLEOTIDE SEQUENCE [LARGE SCALE GENOMIC DNA]</scope>
    <source>
        <strain evidence="2 3">PRL2010</strain>
    </source>
</reference>
<dbReference type="CDD" id="cd00093">
    <property type="entry name" value="HTH_XRE"/>
    <property type="match status" value="1"/>
</dbReference>
<evidence type="ECO:0000313" key="2">
    <source>
        <dbReference type="EMBL" id="ADP36048.1"/>
    </source>
</evidence>
<dbReference type="InterPro" id="IPR001387">
    <property type="entry name" value="Cro/C1-type_HTH"/>
</dbReference>
<dbReference type="SMART" id="SM00530">
    <property type="entry name" value="HTH_XRE"/>
    <property type="match status" value="1"/>
</dbReference>
<dbReference type="HOGENOM" id="CLU_1324315_0_0_11"/>
<dbReference type="PROSITE" id="PS50943">
    <property type="entry name" value="HTH_CROC1"/>
    <property type="match status" value="1"/>
</dbReference>
<dbReference type="AlphaFoldDB" id="A0A0H3ECP5"/>
<dbReference type="Gene3D" id="1.10.260.40">
    <property type="entry name" value="lambda repressor-like DNA-binding domains"/>
    <property type="match status" value="1"/>
</dbReference>
<dbReference type="InterPro" id="IPR010982">
    <property type="entry name" value="Lambda_DNA-bd_dom_sf"/>
</dbReference>
<dbReference type="eggNOG" id="ENOG5032GPK">
    <property type="taxonomic scope" value="Bacteria"/>
</dbReference>
<dbReference type="SUPFAM" id="SSF47413">
    <property type="entry name" value="lambda repressor-like DNA-binding domains"/>
    <property type="match status" value="1"/>
</dbReference>
<accession>A0A0H3ECP5</accession>
<gene>
    <name evidence="2" type="ordered locus">BBPR_0975</name>
</gene>
<dbReference type="Proteomes" id="UP000002312">
    <property type="component" value="Chromosome"/>
</dbReference>
<dbReference type="GO" id="GO:0003677">
    <property type="term" value="F:DNA binding"/>
    <property type="evidence" value="ECO:0007669"/>
    <property type="project" value="InterPro"/>
</dbReference>
<sequence length="207" mass="23969">MKQVFRFEGEEHPLGEFRRWLAADPARAQRILEGLRLMDAAEAERRSQDPNTPGYYTRGRHIDVLVEATERGVIPNDWTICHTREEIDEHMRDIIDDPEDYQPTESVESALSNMLGWKELERYDADAEALGMRNRSIYWDVCKKLKAMRKEAGVSLDEMARRTGLSATALWRAENDLHRMGLLDLLPDYCAALGKTFEITIRDDDQK</sequence>
<name>A0A0H3ECP5_BIFBP</name>
<organism evidence="2 3">
    <name type="scientific">Bifidobacterium bifidum (strain PRL2010)</name>
    <dbReference type="NCBI Taxonomy" id="702459"/>
    <lineage>
        <taxon>Bacteria</taxon>
        <taxon>Bacillati</taxon>
        <taxon>Actinomycetota</taxon>
        <taxon>Actinomycetes</taxon>
        <taxon>Bifidobacteriales</taxon>
        <taxon>Bifidobacteriaceae</taxon>
        <taxon>Bifidobacterium</taxon>
    </lineage>
</organism>
<dbReference type="PATRIC" id="fig|702459.3.peg.1008"/>
<dbReference type="KEGG" id="bbp:BBPR_0975"/>
<proteinExistence type="predicted"/>